<proteinExistence type="predicted"/>
<evidence type="ECO:0000259" key="1">
    <source>
        <dbReference type="PROSITE" id="PS50191"/>
    </source>
</evidence>
<dbReference type="SMART" id="SM00516">
    <property type="entry name" value="SEC14"/>
    <property type="match status" value="1"/>
</dbReference>
<dbReference type="InterPro" id="IPR036273">
    <property type="entry name" value="CRAL/TRIO_N_dom_sf"/>
</dbReference>
<dbReference type="InterPro" id="IPR036865">
    <property type="entry name" value="CRAL-TRIO_dom_sf"/>
</dbReference>
<gene>
    <name evidence="3" type="primary">LOC100374572</name>
</gene>
<dbReference type="SMART" id="SM01100">
    <property type="entry name" value="CRAL_TRIO_N"/>
    <property type="match status" value="1"/>
</dbReference>
<dbReference type="Pfam" id="PF00650">
    <property type="entry name" value="CRAL_TRIO"/>
    <property type="match status" value="1"/>
</dbReference>
<evidence type="ECO:0000313" key="3">
    <source>
        <dbReference type="RefSeq" id="XP_002734109.1"/>
    </source>
</evidence>
<dbReference type="Pfam" id="PF03765">
    <property type="entry name" value="CRAL_TRIO_N"/>
    <property type="match status" value="1"/>
</dbReference>
<keyword evidence="2" id="KW-1185">Reference proteome</keyword>
<accession>A0ABM0GNW4</accession>
<dbReference type="RefSeq" id="XP_002734109.1">
    <property type="nucleotide sequence ID" value="XM_002734063.1"/>
</dbReference>
<evidence type="ECO:0000313" key="2">
    <source>
        <dbReference type="Proteomes" id="UP000694865"/>
    </source>
</evidence>
<dbReference type="SUPFAM" id="SSF52087">
    <property type="entry name" value="CRAL/TRIO domain"/>
    <property type="match status" value="1"/>
</dbReference>
<dbReference type="Proteomes" id="UP000694865">
    <property type="component" value="Unplaced"/>
</dbReference>
<dbReference type="PROSITE" id="PS50191">
    <property type="entry name" value="CRAL_TRIO"/>
    <property type="match status" value="1"/>
</dbReference>
<dbReference type="PANTHER" id="PTHR10174">
    <property type="entry name" value="ALPHA-TOCOPHEROL TRANSFER PROTEIN-RELATED"/>
    <property type="match status" value="1"/>
</dbReference>
<dbReference type="PRINTS" id="PR00180">
    <property type="entry name" value="CRETINALDHBP"/>
</dbReference>
<dbReference type="GeneID" id="100374572"/>
<dbReference type="InterPro" id="IPR001251">
    <property type="entry name" value="CRAL-TRIO_dom"/>
</dbReference>
<sequence>MSDTNKPYVCTLSKELQEKAKKELHETPEGREQGLKALREKTHTRPDIKFRTDDAFLLRFLRARKFDVNRAFKNLVAYYEIRHEYPEVFDNLEVDKLKYIWEGGLEGRFDGRDNEGRFIGFFRPGKLDVDKYSVKDMARASVLSTEKLLENEEAQISGVVMIGDFADYTAKHAIHNGPSFARMMMSISESAMPIRSKGVHFVNTPSIFEAGMAIWSVFMTEKMKKRVKVHGDEYGTLHKYIPSAALPSDYGGTQPEITECSKKWMQELQAWEKRYHDENAMYGIPKMKDALGKDKTVDPGGGLVGTFRKIEL</sequence>
<dbReference type="SUPFAM" id="SSF46938">
    <property type="entry name" value="CRAL/TRIO N-terminal domain"/>
    <property type="match status" value="1"/>
</dbReference>
<dbReference type="PANTHER" id="PTHR10174:SF130">
    <property type="entry name" value="ALPHA-TOCOPHEROL TRANSFER PROTEIN-LIKE"/>
    <property type="match status" value="1"/>
</dbReference>
<protein>
    <submittedName>
        <fullName evidence="3">Alpha-tocopherol transfer protein-like</fullName>
    </submittedName>
</protein>
<organism evidence="2 3">
    <name type="scientific">Saccoglossus kowalevskii</name>
    <name type="common">Acorn worm</name>
    <dbReference type="NCBI Taxonomy" id="10224"/>
    <lineage>
        <taxon>Eukaryota</taxon>
        <taxon>Metazoa</taxon>
        <taxon>Hemichordata</taxon>
        <taxon>Enteropneusta</taxon>
        <taxon>Harrimaniidae</taxon>
        <taxon>Saccoglossus</taxon>
    </lineage>
</organism>
<reference evidence="3" key="1">
    <citation type="submission" date="2025-08" db="UniProtKB">
        <authorList>
            <consortium name="RefSeq"/>
        </authorList>
    </citation>
    <scope>IDENTIFICATION</scope>
    <source>
        <tissue evidence="3">Testes</tissue>
    </source>
</reference>
<feature type="domain" description="CRAL-TRIO" evidence="1">
    <location>
        <begin position="93"/>
        <end position="258"/>
    </location>
</feature>
<dbReference type="Gene3D" id="3.40.525.10">
    <property type="entry name" value="CRAL-TRIO lipid binding domain"/>
    <property type="match status" value="1"/>
</dbReference>
<name>A0ABM0GNW4_SACKO</name>
<dbReference type="Gene3D" id="1.20.5.1200">
    <property type="entry name" value="Alpha-tocopherol transfer"/>
    <property type="match status" value="1"/>
</dbReference>
<dbReference type="CDD" id="cd00170">
    <property type="entry name" value="SEC14"/>
    <property type="match status" value="1"/>
</dbReference>
<dbReference type="Gene3D" id="1.10.8.20">
    <property type="entry name" value="N-terminal domain of phosphatidylinositol transfer protein sec14p"/>
    <property type="match status" value="1"/>
</dbReference>
<dbReference type="InterPro" id="IPR011074">
    <property type="entry name" value="CRAL/TRIO_N_dom"/>
</dbReference>